<dbReference type="AlphaFoldDB" id="A0AAV2JFN2"/>
<evidence type="ECO:0000313" key="1">
    <source>
        <dbReference type="EMBL" id="CAL1574822.1"/>
    </source>
</evidence>
<sequence length="71" mass="7603">MQSLQVLCGTVVIGCVRNKATLVGPCCEFNLLHEAAVAAIKLLNHVLYAQPCHLPTIQATRSSVCSGFPYC</sequence>
<name>A0AAV2JFN2_KNICA</name>
<gene>
    <name evidence="1" type="ORF">KC01_LOCUS6504</name>
</gene>
<dbReference type="Proteomes" id="UP001497482">
    <property type="component" value="Chromosome 12"/>
</dbReference>
<dbReference type="EMBL" id="OZ035834">
    <property type="protein sequence ID" value="CAL1574822.1"/>
    <property type="molecule type" value="Genomic_DNA"/>
</dbReference>
<proteinExistence type="predicted"/>
<accession>A0AAV2JFN2</accession>
<evidence type="ECO:0008006" key="3">
    <source>
        <dbReference type="Google" id="ProtNLM"/>
    </source>
</evidence>
<protein>
    <recommendedName>
        <fullName evidence="3">Secreted protein</fullName>
    </recommendedName>
</protein>
<evidence type="ECO:0000313" key="2">
    <source>
        <dbReference type="Proteomes" id="UP001497482"/>
    </source>
</evidence>
<organism evidence="1 2">
    <name type="scientific">Knipowitschia caucasica</name>
    <name type="common">Caucasian dwarf goby</name>
    <name type="synonym">Pomatoschistus caucasicus</name>
    <dbReference type="NCBI Taxonomy" id="637954"/>
    <lineage>
        <taxon>Eukaryota</taxon>
        <taxon>Metazoa</taxon>
        <taxon>Chordata</taxon>
        <taxon>Craniata</taxon>
        <taxon>Vertebrata</taxon>
        <taxon>Euteleostomi</taxon>
        <taxon>Actinopterygii</taxon>
        <taxon>Neopterygii</taxon>
        <taxon>Teleostei</taxon>
        <taxon>Neoteleostei</taxon>
        <taxon>Acanthomorphata</taxon>
        <taxon>Gobiaria</taxon>
        <taxon>Gobiiformes</taxon>
        <taxon>Gobioidei</taxon>
        <taxon>Gobiidae</taxon>
        <taxon>Gobiinae</taxon>
        <taxon>Knipowitschia</taxon>
    </lineage>
</organism>
<reference evidence="1 2" key="1">
    <citation type="submission" date="2024-04" db="EMBL/GenBank/DDBJ databases">
        <authorList>
            <person name="Waldvogel A.-M."/>
            <person name="Schoenle A."/>
        </authorList>
    </citation>
    <scope>NUCLEOTIDE SEQUENCE [LARGE SCALE GENOMIC DNA]</scope>
</reference>
<keyword evidence="2" id="KW-1185">Reference proteome</keyword>